<evidence type="ECO:0000256" key="10">
    <source>
        <dbReference type="HAMAP-Rule" id="MF_00019"/>
    </source>
</evidence>
<evidence type="ECO:0000256" key="6">
    <source>
        <dbReference type="ARBA" id="ARBA00023209"/>
    </source>
</evidence>
<keyword evidence="2 10" id="KW-0963">Cytoplasm</keyword>
<comment type="caution">
    <text evidence="11">The sequence shown here is derived from an EMBL/GenBank/DDBJ whole genome shotgun (WGS) entry which is preliminary data.</text>
</comment>
<dbReference type="GO" id="GO:0043811">
    <property type="term" value="F:phosphate:acyl-[acyl carrier protein] acyltransferase activity"/>
    <property type="evidence" value="ECO:0007669"/>
    <property type="project" value="UniProtKB-UniRule"/>
</dbReference>
<dbReference type="EMBL" id="SRMF01000001">
    <property type="protein sequence ID" value="TGG95621.1"/>
    <property type="molecule type" value="Genomic_DNA"/>
</dbReference>
<evidence type="ECO:0000256" key="9">
    <source>
        <dbReference type="ARBA" id="ARBA00046608"/>
    </source>
</evidence>
<dbReference type="OrthoDB" id="9806408at2"/>
<dbReference type="HAMAP" id="MF_00019">
    <property type="entry name" value="PlsX"/>
    <property type="match status" value="1"/>
</dbReference>
<accession>A0A4Z0WJD7</accession>
<dbReference type="PANTHER" id="PTHR30100:SF1">
    <property type="entry name" value="PHOSPHATE ACYLTRANSFERASE"/>
    <property type="match status" value="1"/>
</dbReference>
<dbReference type="InterPro" id="IPR003664">
    <property type="entry name" value="FA_synthesis"/>
</dbReference>
<keyword evidence="3 10" id="KW-0444">Lipid biosynthesis</keyword>
<name>A0A4Z0WJD7_9GAMM</name>
<reference evidence="11 12" key="1">
    <citation type="submission" date="2019-04" db="EMBL/GenBank/DDBJ databases">
        <title>Natronospirillum operosus gen. nov., sp. nov., a haloalkaliphilic satellite isolated from decaying biomass of laboratory culture of cyanobacterium Geitlerinema sp. and proposal of Natronospirillaceae fam. nov. and Saccharospirillaceae fam. nov.</title>
        <authorList>
            <person name="Kevbrin V."/>
            <person name="Boltyanskaya Y."/>
            <person name="Koziaeva V."/>
            <person name="Grouzdev D.S."/>
            <person name="Park M."/>
            <person name="Cho J."/>
        </authorList>
    </citation>
    <scope>NUCLEOTIDE SEQUENCE [LARGE SCALE GENOMIC DNA]</scope>
    <source>
        <strain evidence="11 12">G-116</strain>
    </source>
</reference>
<dbReference type="GO" id="GO:0005737">
    <property type="term" value="C:cytoplasm"/>
    <property type="evidence" value="ECO:0007669"/>
    <property type="project" value="UniProtKB-SubCell"/>
</dbReference>
<dbReference type="EC" id="2.3.1.274" evidence="8 10"/>
<protein>
    <recommendedName>
        <fullName evidence="8 10">Phosphate acyltransferase</fullName>
        <ecNumber evidence="8 10">2.3.1.274</ecNumber>
    </recommendedName>
    <alternativeName>
        <fullName evidence="10">Acyl-ACP phosphotransacylase</fullName>
    </alternativeName>
    <alternativeName>
        <fullName evidence="10">Acyl-[acyl-carrier-protein]--phosphate acyltransferase</fullName>
    </alternativeName>
    <alternativeName>
        <fullName evidence="10">Phosphate-acyl-ACP acyltransferase</fullName>
    </alternativeName>
</protein>
<comment type="subcellular location">
    <subcellularLocation>
        <location evidence="10">Cytoplasm</location>
    </subcellularLocation>
    <text evidence="10">Associated with the membrane possibly through PlsY.</text>
</comment>
<dbReference type="InterPro" id="IPR012281">
    <property type="entry name" value="Phospholipid_synth_PlsX-like"/>
</dbReference>
<comment type="similarity">
    <text evidence="10">Belongs to the PlsX family.</text>
</comment>
<dbReference type="RefSeq" id="WP_135481436.1">
    <property type="nucleotide sequence ID" value="NZ_SRMF01000001.1"/>
</dbReference>
<dbReference type="Pfam" id="PF02504">
    <property type="entry name" value="FA_synthesis"/>
    <property type="match status" value="1"/>
</dbReference>
<evidence type="ECO:0000313" key="11">
    <source>
        <dbReference type="EMBL" id="TGG95621.1"/>
    </source>
</evidence>
<evidence type="ECO:0000256" key="7">
    <source>
        <dbReference type="ARBA" id="ARBA00023264"/>
    </source>
</evidence>
<evidence type="ECO:0000256" key="2">
    <source>
        <dbReference type="ARBA" id="ARBA00022490"/>
    </source>
</evidence>
<evidence type="ECO:0000256" key="1">
    <source>
        <dbReference type="ARBA" id="ARBA00001232"/>
    </source>
</evidence>
<keyword evidence="4 10" id="KW-0808">Transferase</keyword>
<dbReference type="Gene3D" id="3.40.718.10">
    <property type="entry name" value="Isopropylmalate Dehydrogenase"/>
    <property type="match status" value="1"/>
</dbReference>
<comment type="pathway">
    <text evidence="10">Lipid metabolism; phospholipid metabolism.</text>
</comment>
<keyword evidence="12" id="KW-1185">Reference proteome</keyword>
<evidence type="ECO:0000256" key="4">
    <source>
        <dbReference type="ARBA" id="ARBA00022679"/>
    </source>
</evidence>
<evidence type="ECO:0000256" key="3">
    <source>
        <dbReference type="ARBA" id="ARBA00022516"/>
    </source>
</evidence>
<dbReference type="Proteomes" id="UP000297475">
    <property type="component" value="Unassembled WGS sequence"/>
</dbReference>
<dbReference type="PANTHER" id="PTHR30100">
    <property type="entry name" value="FATTY ACID/PHOSPHOLIPID SYNTHESIS PROTEIN PLSX"/>
    <property type="match status" value="1"/>
</dbReference>
<sequence>MIRLAVDIHGGDQGPAVIIPAVLAFLERHSDVQVTLFGDTAENQAWQAIESRADTPRLQWQHGRHYPATALTLRELLQAPAADDALARMLREHQRGDSDAVVTAADTRTLLLRCRQILGLQSEVRRPALGAWIPAQTGQVLLLDAGASVAPRADDLVRLATLGHRFLQARHYNRRPRLGLLNIGTEETKAKQRLGPVAKRLAADEQFDYHGFVEPAQIFSHAVDLVITDGFSGNILLKSMEASVEFARQRMTEVLTEHWHGRLLSLLMVSLYRKRLRALAPETYNGAPLLGVRGWVVKSHGSARMAAFLQALEQARSQVKSGVPQQLL</sequence>
<evidence type="ECO:0000313" key="12">
    <source>
        <dbReference type="Proteomes" id="UP000297475"/>
    </source>
</evidence>
<dbReference type="GO" id="GO:0008654">
    <property type="term" value="P:phospholipid biosynthetic process"/>
    <property type="evidence" value="ECO:0007669"/>
    <property type="project" value="UniProtKB-KW"/>
</dbReference>
<keyword evidence="7 10" id="KW-1208">Phospholipid metabolism</keyword>
<evidence type="ECO:0000256" key="8">
    <source>
        <dbReference type="ARBA" id="ARBA00024069"/>
    </source>
</evidence>
<comment type="catalytic activity">
    <reaction evidence="1 10">
        <text>a fatty acyl-[ACP] + phosphate = an acyl phosphate + holo-[ACP]</text>
        <dbReference type="Rhea" id="RHEA:42292"/>
        <dbReference type="Rhea" id="RHEA-COMP:9685"/>
        <dbReference type="Rhea" id="RHEA-COMP:14125"/>
        <dbReference type="ChEBI" id="CHEBI:43474"/>
        <dbReference type="ChEBI" id="CHEBI:59918"/>
        <dbReference type="ChEBI" id="CHEBI:64479"/>
        <dbReference type="ChEBI" id="CHEBI:138651"/>
        <dbReference type="EC" id="2.3.1.274"/>
    </reaction>
</comment>
<dbReference type="SUPFAM" id="SSF53659">
    <property type="entry name" value="Isocitrate/Isopropylmalate dehydrogenase-like"/>
    <property type="match status" value="1"/>
</dbReference>
<organism evidence="11 12">
    <name type="scientific">Natronospirillum operosum</name>
    <dbReference type="NCBI Taxonomy" id="2759953"/>
    <lineage>
        <taxon>Bacteria</taxon>
        <taxon>Pseudomonadati</taxon>
        <taxon>Pseudomonadota</taxon>
        <taxon>Gammaproteobacteria</taxon>
        <taxon>Oceanospirillales</taxon>
        <taxon>Natronospirillaceae</taxon>
        <taxon>Natronospirillum</taxon>
    </lineage>
</organism>
<gene>
    <name evidence="10" type="primary">plsX</name>
    <name evidence="11" type="ORF">E4656_04190</name>
</gene>
<comment type="subunit">
    <text evidence="9 10">Homodimer. Probably interacts with PlsY.</text>
</comment>
<keyword evidence="6 10" id="KW-0594">Phospholipid biosynthesis</keyword>
<keyword evidence="5 10" id="KW-0443">Lipid metabolism</keyword>
<dbReference type="UniPathway" id="UPA00085"/>
<evidence type="ECO:0000256" key="5">
    <source>
        <dbReference type="ARBA" id="ARBA00023098"/>
    </source>
</evidence>
<dbReference type="AlphaFoldDB" id="A0A4Z0WJD7"/>
<proteinExistence type="inferred from homology"/>
<comment type="function">
    <text evidence="10">Catalyzes the reversible formation of acyl-phosphate (acyl-PO(4)) from acyl-[acyl-carrier-protein] (acyl-ACP). This enzyme utilizes acyl-ACP as fatty acyl donor, but not acyl-CoA.</text>
</comment>
<dbReference type="GO" id="GO:0006633">
    <property type="term" value="P:fatty acid biosynthetic process"/>
    <property type="evidence" value="ECO:0007669"/>
    <property type="project" value="UniProtKB-UniRule"/>
</dbReference>
<dbReference type="PIRSF" id="PIRSF002465">
    <property type="entry name" value="Phsphlp_syn_PlsX"/>
    <property type="match status" value="1"/>
</dbReference>